<evidence type="ECO:0000256" key="1">
    <source>
        <dbReference type="SAM" id="MobiDB-lite"/>
    </source>
</evidence>
<dbReference type="EMBL" id="JAQJAN010000009">
    <property type="protein sequence ID" value="KAJ5720163.1"/>
    <property type="molecule type" value="Genomic_DNA"/>
</dbReference>
<keyword evidence="3" id="KW-1185">Reference proteome</keyword>
<comment type="caution">
    <text evidence="2">The sequence shown here is derived from an EMBL/GenBank/DDBJ whole genome shotgun (WGS) entry which is preliminary data.</text>
</comment>
<dbReference type="Proteomes" id="UP001215712">
    <property type="component" value="Unassembled WGS sequence"/>
</dbReference>
<protein>
    <submittedName>
        <fullName evidence="2">Uncharacterized protein</fullName>
    </submittedName>
</protein>
<dbReference type="AlphaFoldDB" id="A0AAD6HKN1"/>
<feature type="compositionally biased region" description="Basic and acidic residues" evidence="1">
    <location>
        <begin position="180"/>
        <end position="200"/>
    </location>
</feature>
<proteinExistence type="predicted"/>
<feature type="region of interest" description="Disordered" evidence="1">
    <location>
        <begin position="162"/>
        <end position="200"/>
    </location>
</feature>
<accession>A0AAD6HKN1</accession>
<evidence type="ECO:0000313" key="2">
    <source>
        <dbReference type="EMBL" id="KAJ5720163.1"/>
    </source>
</evidence>
<name>A0AAD6HKN1_9EURO</name>
<reference evidence="2" key="2">
    <citation type="submission" date="2023-01" db="EMBL/GenBank/DDBJ databases">
        <authorList>
            <person name="Petersen C."/>
        </authorList>
    </citation>
    <scope>NUCLEOTIDE SEQUENCE</scope>
    <source>
        <strain evidence="2">IBT 17514</strain>
    </source>
</reference>
<evidence type="ECO:0000313" key="3">
    <source>
        <dbReference type="Proteomes" id="UP001215712"/>
    </source>
</evidence>
<gene>
    <name evidence="2" type="ORF">N7493_007041</name>
</gene>
<organism evidence="2 3">
    <name type="scientific">Penicillium malachiteum</name>
    <dbReference type="NCBI Taxonomy" id="1324776"/>
    <lineage>
        <taxon>Eukaryota</taxon>
        <taxon>Fungi</taxon>
        <taxon>Dikarya</taxon>
        <taxon>Ascomycota</taxon>
        <taxon>Pezizomycotina</taxon>
        <taxon>Eurotiomycetes</taxon>
        <taxon>Eurotiomycetidae</taxon>
        <taxon>Eurotiales</taxon>
        <taxon>Aspergillaceae</taxon>
        <taxon>Penicillium</taxon>
    </lineage>
</organism>
<reference evidence="2" key="1">
    <citation type="journal article" date="2023" name="IMA Fungus">
        <title>Comparative genomic study of the Penicillium genus elucidates a diverse pangenome and 15 lateral gene transfer events.</title>
        <authorList>
            <person name="Petersen C."/>
            <person name="Sorensen T."/>
            <person name="Nielsen M.R."/>
            <person name="Sondergaard T.E."/>
            <person name="Sorensen J.L."/>
            <person name="Fitzpatrick D.A."/>
            <person name="Frisvad J.C."/>
            <person name="Nielsen K.L."/>
        </authorList>
    </citation>
    <scope>NUCLEOTIDE SEQUENCE</scope>
    <source>
        <strain evidence="2">IBT 17514</strain>
    </source>
</reference>
<sequence length="200" mass="23309">MELDLSQNELRKKVQKRADKVSAAHQYQTLSEIRQAHVNQLIHEHRQMYPQGDWSCVYAKQRERASKARNANREDYETVSMQVILMQRPLKTRTHPRTPMGELVDLRQFDASLPQVVPSMMEPPSMNSLRYQSLPAIQWMEKRQTWPPTKFPAADLGVQQPRPIRSMTSDGTMQTQGDELEIHKDTLQDSNRENEVTVEK</sequence>
<feature type="compositionally biased region" description="Polar residues" evidence="1">
    <location>
        <begin position="166"/>
        <end position="177"/>
    </location>
</feature>